<evidence type="ECO:0008006" key="4">
    <source>
        <dbReference type="Google" id="ProtNLM"/>
    </source>
</evidence>
<feature type="compositionally biased region" description="Basic and acidic residues" evidence="1">
    <location>
        <begin position="164"/>
        <end position="176"/>
    </location>
</feature>
<evidence type="ECO:0000313" key="2">
    <source>
        <dbReference type="EMBL" id="KAL3529665.1"/>
    </source>
</evidence>
<evidence type="ECO:0000313" key="3">
    <source>
        <dbReference type="Proteomes" id="UP001630127"/>
    </source>
</evidence>
<dbReference type="Proteomes" id="UP001630127">
    <property type="component" value="Unassembled WGS sequence"/>
</dbReference>
<keyword evidence="3" id="KW-1185">Reference proteome</keyword>
<accession>A0ABD3AGU3</accession>
<organism evidence="2 3">
    <name type="scientific">Cinchona calisaya</name>
    <dbReference type="NCBI Taxonomy" id="153742"/>
    <lineage>
        <taxon>Eukaryota</taxon>
        <taxon>Viridiplantae</taxon>
        <taxon>Streptophyta</taxon>
        <taxon>Embryophyta</taxon>
        <taxon>Tracheophyta</taxon>
        <taxon>Spermatophyta</taxon>
        <taxon>Magnoliopsida</taxon>
        <taxon>eudicotyledons</taxon>
        <taxon>Gunneridae</taxon>
        <taxon>Pentapetalae</taxon>
        <taxon>asterids</taxon>
        <taxon>lamiids</taxon>
        <taxon>Gentianales</taxon>
        <taxon>Rubiaceae</taxon>
        <taxon>Cinchonoideae</taxon>
        <taxon>Cinchoneae</taxon>
        <taxon>Cinchona</taxon>
    </lineage>
</organism>
<comment type="caution">
    <text evidence="2">The sequence shown here is derived from an EMBL/GenBank/DDBJ whole genome shotgun (WGS) entry which is preliminary data.</text>
</comment>
<dbReference type="EMBL" id="JBJUIK010000004">
    <property type="protein sequence ID" value="KAL3529665.1"/>
    <property type="molecule type" value="Genomic_DNA"/>
</dbReference>
<reference evidence="2 3" key="1">
    <citation type="submission" date="2024-11" db="EMBL/GenBank/DDBJ databases">
        <title>A near-complete genome assembly of Cinchona calisaya.</title>
        <authorList>
            <person name="Lian D.C."/>
            <person name="Zhao X.W."/>
            <person name="Wei L."/>
        </authorList>
    </citation>
    <scope>NUCLEOTIDE SEQUENCE [LARGE SCALE GENOMIC DNA]</scope>
    <source>
        <tissue evidence="2">Nenye</tissue>
    </source>
</reference>
<proteinExistence type="predicted"/>
<gene>
    <name evidence="2" type="ORF">ACH5RR_008987</name>
</gene>
<feature type="region of interest" description="Disordered" evidence="1">
    <location>
        <begin position="164"/>
        <end position="215"/>
    </location>
</feature>
<evidence type="ECO:0000256" key="1">
    <source>
        <dbReference type="SAM" id="MobiDB-lite"/>
    </source>
</evidence>
<sequence length="451" mass="49943">MAKIVMKKIPILRRFPAKGHRFICQLWHLKSGGKLRARVVRRTGPVAYKSSDTKEDENLEFGPNSAVDQGQILTVDESGSQMMQIYESTGCGGVDGGTLVDSDYSQKKNSTDGGRTGPIVYQSSDTKKDENLEFGPNPVVDKGQIVIANEGGSQMMQAHEVDEQMQAHESIGRGDVDSGTPVDSDYFEEEKSSEDNSTDDGMEDNSTGVVLPDNEPQRFNESHYIRVTDVYDIEKIWKVIDDWGKAVEGGYKCHLLYPSYTRGDELREIQKFCSEKNLLCQEEYDDYTTKKLSWNRPVGGCKLNVHGGLLGIGGLIRNERGTWIRGFTGIPPQPYSPILAQVRALHVGLQIARRLDKKGIKIKAIEVDEERVRNLALGDPGCGAISGKLEQIHDLLTKFTLPGGAFKSISPSANFCARLLAGITKSGKLEEFKKPPVLVKYAVEIDSLARW</sequence>
<name>A0ABD3AGU3_9GENT</name>
<dbReference type="AlphaFoldDB" id="A0ABD3AGU3"/>
<protein>
    <recommendedName>
        <fullName evidence="4">RNase H type-1 domain-containing protein</fullName>
    </recommendedName>
</protein>